<dbReference type="HOGENOM" id="CLU_094108_1_0_11"/>
<protein>
    <recommendedName>
        <fullName evidence="2">YgjP-like metallopeptidase domain-containing protein</fullName>
    </recommendedName>
</protein>
<evidence type="ECO:0000259" key="2">
    <source>
        <dbReference type="Pfam" id="PF01863"/>
    </source>
</evidence>
<dbReference type="PANTHER" id="PTHR30399">
    <property type="entry name" value="UNCHARACTERIZED PROTEIN YGJP"/>
    <property type="match status" value="1"/>
</dbReference>
<dbReference type="PANTHER" id="PTHR30399:SF1">
    <property type="entry name" value="UTP PYROPHOSPHATASE"/>
    <property type="match status" value="1"/>
</dbReference>
<dbReference type="KEGG" id="mph:MLP_31540"/>
<feature type="region of interest" description="Disordered" evidence="1">
    <location>
        <begin position="1"/>
        <end position="25"/>
    </location>
</feature>
<evidence type="ECO:0000313" key="3">
    <source>
        <dbReference type="EMBL" id="BAK36168.1"/>
    </source>
</evidence>
<dbReference type="EMBL" id="AP012204">
    <property type="protein sequence ID" value="BAK36168.1"/>
    <property type="molecule type" value="Genomic_DNA"/>
</dbReference>
<dbReference type="AlphaFoldDB" id="F5XLA2"/>
<organism evidence="3 4">
    <name type="scientific">Microlunatus phosphovorus (strain ATCC 700054 / DSM 10555 / JCM 9379 / NBRC 101784 / NCIMB 13414 / VKM Ac-1990 / NM-1)</name>
    <dbReference type="NCBI Taxonomy" id="1032480"/>
    <lineage>
        <taxon>Bacteria</taxon>
        <taxon>Bacillati</taxon>
        <taxon>Actinomycetota</taxon>
        <taxon>Actinomycetes</taxon>
        <taxon>Propionibacteriales</taxon>
        <taxon>Propionibacteriaceae</taxon>
        <taxon>Microlunatus</taxon>
    </lineage>
</organism>
<dbReference type="RefSeq" id="WP_013864032.1">
    <property type="nucleotide sequence ID" value="NC_015635.1"/>
</dbReference>
<sequence length="194" mass="21596">MGEQAEPSPEAEVRPKVEVRRSSRRKRTVTAYRELDTIVVLIPGRMSAGEERKWVDQMVRRVLAKEARSRGPRGDAELAARATELAAAYLAPVLGDRPEPSSVTWVANQQHRWGSCTPSSRTIRLSERLRPMPSWVVDYVLLHELVHLVEPTHSARFWSLVSAYPQADRARGYLEGYQAAGGAAPADVAGDEID</sequence>
<dbReference type="InterPro" id="IPR002725">
    <property type="entry name" value="YgjP-like_metallopeptidase"/>
</dbReference>
<proteinExistence type="predicted"/>
<feature type="compositionally biased region" description="Basic and acidic residues" evidence="1">
    <location>
        <begin position="11"/>
        <end position="21"/>
    </location>
</feature>
<gene>
    <name evidence="3" type="ordered locus">MLP_31540</name>
</gene>
<dbReference type="Pfam" id="PF01863">
    <property type="entry name" value="YgjP-like"/>
    <property type="match status" value="1"/>
</dbReference>
<dbReference type="STRING" id="1032480.MLP_31540"/>
<dbReference type="Proteomes" id="UP000007947">
    <property type="component" value="Chromosome"/>
</dbReference>
<dbReference type="eggNOG" id="COG1451">
    <property type="taxonomic scope" value="Bacteria"/>
</dbReference>
<name>F5XLA2_MICPN</name>
<feature type="domain" description="YgjP-like metallopeptidase" evidence="2">
    <location>
        <begin position="106"/>
        <end position="173"/>
    </location>
</feature>
<reference evidence="3 4" key="1">
    <citation type="submission" date="2011-05" db="EMBL/GenBank/DDBJ databases">
        <title>Whole genome sequence of Microlunatus phosphovorus NM-1.</title>
        <authorList>
            <person name="Hosoyama A."/>
            <person name="Sasaki K."/>
            <person name="Harada T."/>
            <person name="Igarashi R."/>
            <person name="Kawakoshi A."/>
            <person name="Sasagawa M."/>
            <person name="Fukada J."/>
            <person name="Nakamura S."/>
            <person name="Katano Y."/>
            <person name="Hanada S."/>
            <person name="Kamagata Y."/>
            <person name="Nakamura N."/>
            <person name="Yamazaki S."/>
            <person name="Fujita N."/>
        </authorList>
    </citation>
    <scope>NUCLEOTIDE SEQUENCE [LARGE SCALE GENOMIC DNA]</scope>
    <source>
        <strain evidence="4">ATCC 700054 / DSM 10555 / JCM 9379 / NBRC 101784 / NCIMB 13414 / VKM Ac-1990 / NM-1</strain>
    </source>
</reference>
<keyword evidence="4" id="KW-1185">Reference proteome</keyword>
<dbReference type="InterPro" id="IPR053136">
    <property type="entry name" value="UTP_pyrophosphatase-like"/>
</dbReference>
<evidence type="ECO:0000256" key="1">
    <source>
        <dbReference type="SAM" id="MobiDB-lite"/>
    </source>
</evidence>
<accession>F5XLA2</accession>
<evidence type="ECO:0000313" key="4">
    <source>
        <dbReference type="Proteomes" id="UP000007947"/>
    </source>
</evidence>
<dbReference type="CDD" id="cd07344">
    <property type="entry name" value="M48_yhfN_like"/>
    <property type="match status" value="1"/>
</dbReference>
<dbReference type="Gene3D" id="3.30.2010.10">
    <property type="entry name" value="Metalloproteases ('zincins'), catalytic domain"/>
    <property type="match status" value="1"/>
</dbReference>